<dbReference type="InterPro" id="IPR011989">
    <property type="entry name" value="ARM-like"/>
</dbReference>
<proteinExistence type="inferred from homology"/>
<keyword evidence="5" id="KW-0539">Nucleus</keyword>
<organism evidence="9 10">
    <name type="scientific">Chloropicon roscoffensis</name>
    <dbReference type="NCBI Taxonomy" id="1461544"/>
    <lineage>
        <taxon>Eukaryota</taxon>
        <taxon>Viridiplantae</taxon>
        <taxon>Chlorophyta</taxon>
        <taxon>Chloropicophyceae</taxon>
        <taxon>Chloropicales</taxon>
        <taxon>Chloropicaceae</taxon>
        <taxon>Chloropicon</taxon>
    </lineage>
</organism>
<dbReference type="InterPro" id="IPR040191">
    <property type="entry name" value="UTP10"/>
</dbReference>
<name>A0AAX4PDG8_9CHLO</name>
<feature type="compositionally biased region" description="Low complexity" evidence="7">
    <location>
        <begin position="21"/>
        <end position="36"/>
    </location>
</feature>
<dbReference type="InterPro" id="IPR022125">
    <property type="entry name" value="U3snoRNP10_N"/>
</dbReference>
<gene>
    <name evidence="9" type="ORF">HKI87_09g59610</name>
</gene>
<dbReference type="SUPFAM" id="SSF48371">
    <property type="entry name" value="ARM repeat"/>
    <property type="match status" value="3"/>
</dbReference>
<comment type="similarity">
    <text evidence="2">Belongs to the HEATR1/UTP10 family.</text>
</comment>
<evidence type="ECO:0000256" key="4">
    <source>
        <dbReference type="ARBA" id="ARBA00022552"/>
    </source>
</evidence>
<evidence type="ECO:0000256" key="7">
    <source>
        <dbReference type="SAM" id="MobiDB-lite"/>
    </source>
</evidence>
<keyword evidence="4" id="KW-0698">rRNA processing</keyword>
<dbReference type="Proteomes" id="UP001472866">
    <property type="component" value="Chromosome 09"/>
</dbReference>
<dbReference type="InterPro" id="IPR016024">
    <property type="entry name" value="ARM-type_fold"/>
</dbReference>
<protein>
    <submittedName>
        <fullName evidence="9">U3 small nucleolar RNA-associated protein</fullName>
    </submittedName>
</protein>
<dbReference type="PANTHER" id="PTHR13457:SF1">
    <property type="entry name" value="HEAT REPEAT-CONTAINING PROTEIN 1"/>
    <property type="match status" value="1"/>
</dbReference>
<dbReference type="Gene3D" id="1.25.10.10">
    <property type="entry name" value="Leucine-rich Repeat Variant"/>
    <property type="match status" value="1"/>
</dbReference>
<dbReference type="InterPro" id="IPR012954">
    <property type="entry name" value="BP28_C_dom"/>
</dbReference>
<feature type="domain" description="BP28 C-terminal" evidence="8">
    <location>
        <begin position="1812"/>
        <end position="1976"/>
    </location>
</feature>
<dbReference type="PANTHER" id="PTHR13457">
    <property type="entry name" value="BAP28"/>
    <property type="match status" value="1"/>
</dbReference>
<dbReference type="GO" id="GO:0030515">
    <property type="term" value="F:snoRNA binding"/>
    <property type="evidence" value="ECO:0007669"/>
    <property type="project" value="TreeGrafter"/>
</dbReference>
<dbReference type="GO" id="GO:0030686">
    <property type="term" value="C:90S preribosome"/>
    <property type="evidence" value="ECO:0007669"/>
    <property type="project" value="TreeGrafter"/>
</dbReference>
<comment type="subcellular location">
    <subcellularLocation>
        <location evidence="1">Nucleus</location>
        <location evidence="1">Nucleolus</location>
    </subcellularLocation>
</comment>
<dbReference type="GO" id="GO:0032040">
    <property type="term" value="C:small-subunit processome"/>
    <property type="evidence" value="ECO:0007669"/>
    <property type="project" value="TreeGrafter"/>
</dbReference>
<feature type="region of interest" description="Disordered" evidence="7">
    <location>
        <begin position="20"/>
        <end position="42"/>
    </location>
</feature>
<keyword evidence="10" id="KW-1185">Reference proteome</keyword>
<dbReference type="Pfam" id="PF12397">
    <property type="entry name" value="U3snoRNP10"/>
    <property type="match status" value="1"/>
</dbReference>
<evidence type="ECO:0000313" key="9">
    <source>
        <dbReference type="EMBL" id="WZN64405.1"/>
    </source>
</evidence>
<evidence type="ECO:0000256" key="1">
    <source>
        <dbReference type="ARBA" id="ARBA00004604"/>
    </source>
</evidence>
<evidence type="ECO:0000256" key="3">
    <source>
        <dbReference type="ARBA" id="ARBA00022517"/>
    </source>
</evidence>
<dbReference type="Pfam" id="PF08146">
    <property type="entry name" value="BP28CT"/>
    <property type="match status" value="1"/>
</dbReference>
<sequence length="2147" mass="233623">MASALERELAKVRLGSGALGTTTTAPAPVSTSGAPALAGKPPSSLARGGVRASVLYDARQAANIGVETLLDRAENGLIELIGLNKRFTSYRSSLFSRKALGVDRETLLPNELSELNAQIHSFLRDLSPFLLKPEALDCLEYLVRKYRVNIYNVHSVLYCCLPYHRADAFRRIIGILYVRGTRWAWVEGLQKTDSAFDRKLFTKQCVRNQTFLNFVLQANKDSAEDKNASASLVSFLFFVVSEYVGFQTDISEELLVKILSYCVFPGIKSKNKDSQAAALLVACQLSVKVALSADLVSVLVEEICRARLDGDLQPNALQVLASLCACRGKDAAVEFSSKAVRSLARLPDFAANLAKLGCGPRALPLWRALLPSLFKCCGEHEQVASAARSIAERVDFGKHLHLVVRALLSRMKKVTKDVEAASRARHLAEEHPYVGEMMRALDAKYGDAFDVVLNAAVKSKEYRNIEKELAEYLGEVFSGTLRQPIGNESTTLQAAVDSPHPEVRKNALIRLLELWGKGGVPLEFIHGALLRRIHDEEESISEIAFRREELLQVSPSALVSECGDIVKDFFACPEDSPHRKQKHSKAKAAIGFLLGKFAERHGPSELGPVLPLVLPALLVGRGRGTRKLAHASLKAASSCEVELFCKTQSKKKALKQFEKRAKGKAAAMEDDKEVEDLAVNQSTVANLAEAVCKMTPETISDLLPQLLREEFSEREGLLVLYSALHLKAAKGKKRDTLCSVGWDYVKRNWAKIGRSSLPRPEGGESWGNGVPPLDHLRLFYSNADAAHLQLLERTLHLLLQGVSLTMGDYQGILTSVLQIDPPAKSVVYMDVALARLCGDASASGGGAGQRKVTREGILMEVYYSCKDRLDKEAVKRVRARILRSLSGHLSSTNSVITKRMEDQAVAKKRHAHKQMNGNGAGALNGLSDAANIDIQLCIPWLLSALCEGNEGVRKDALGILNLLSNIVKSGALKDAPDLSVNLQSLTEFISDTLVKSSVGLMTGHVTLASTLEAFWGKANASKQDKDGILPFLLEASVRYPYKEIAVHLTGSLGRVGPPAQRIEALSKMLRKELDKYIDASFGFANDARITEEDISLLSNILKGFRVTSSSEVVVSDWFDSFVACMHFPSKHEFSWEVRKSAIDTLSDDFFALLPEDKKSLLVHSLAYLTYKDDSEIVRSVASEKLSGIQKDAKVVEPALMGLINGCRAAFKPKGSAGAPKRSKKTATGEVENRFKWVKEVLEDKESLGLNPTLLALEALDLTEFDNMASLLDGLLATLELLIHLQRATEEEGSDAQRAGASDLESTARFAAKAFLHREIDVVSQARYGIELGLQALYNISATAKTKAARVGVLGLTLKCLQLTEQPSIHEYALDIMDQVVGGLSKRELESQASAIFGAVMDALRLHTKWRASNQKFFSGVLAVLRPFLSSAKTKGVMLTEVSNKVADFSRSDQELFFALTRQVWGEQDLLGDLLVKAFKRGGEESRDLAGLICEGYSGSRCLEAFRELLSEGSGDSMDDKLGFVAEVIASNASQYAASEGGPKEAMLRLSVDQMAGASGDTLGLCENLVVALEAICTTEEFVVPLAGLCESKDDAIVRASLKLLSEKLYGMRGKLRHDAGAAVFDALSGVLRRSRATEDARGSSLRVLEQGLRHFKDSSVASLVDRLLEEEAAVGQQAAAVARFLGSAVASLKSKAIPCLPKVAGRILDTLRSAESNTATQAGLHAFESLVSHHGGMMGPYLPGFFEIWKALVGGESEQKAVALLSRIAEEVPVRILLPPLLKTLGEPCKNPSVPVALVDALASLVGAMDHAAVLGSHHEIVDYLLSALDGRRSNKLGCREYLRLECSLVSCFVSLVMKLSEASFRPVFLHLLDWSTKGSERKGDAIKVSVARGITLFHLVGKVSDKLRSILVPYFKHMTESCCEWLERKPSAGQAKKPRKGSKPKGSEDALALWTLKLEVVNSLKKCFTYDTVGFTDEDKLNEILPALLGSLGDAPPASTVAELESLAGSLLGKESGGDAVAMEVDQSTPDGLQTFSSLDLVARETADCLGKMAVAGNSDMAWKRINLKVLMATRTKDVRTKLVAVEVVSRLADFLREDYNVLIAETVPFISELLEDEEVAVQFAVKDFAKKLETISGEDLGQYLG</sequence>
<accession>A0AAX4PDG8</accession>
<dbReference type="GO" id="GO:0000462">
    <property type="term" value="P:maturation of SSU-rRNA from tricistronic rRNA transcript (SSU-rRNA, 5.8S rRNA, LSU-rRNA)"/>
    <property type="evidence" value="ECO:0007669"/>
    <property type="project" value="TreeGrafter"/>
</dbReference>
<dbReference type="GO" id="GO:0045943">
    <property type="term" value="P:positive regulation of transcription by RNA polymerase I"/>
    <property type="evidence" value="ECO:0007669"/>
    <property type="project" value="TreeGrafter"/>
</dbReference>
<evidence type="ECO:0000256" key="2">
    <source>
        <dbReference type="ARBA" id="ARBA00010559"/>
    </source>
</evidence>
<dbReference type="GO" id="GO:0034455">
    <property type="term" value="C:t-UTP complex"/>
    <property type="evidence" value="ECO:0007669"/>
    <property type="project" value="TreeGrafter"/>
</dbReference>
<evidence type="ECO:0000256" key="5">
    <source>
        <dbReference type="ARBA" id="ARBA00023242"/>
    </source>
</evidence>
<evidence type="ECO:0000256" key="6">
    <source>
        <dbReference type="ARBA" id="ARBA00023274"/>
    </source>
</evidence>
<evidence type="ECO:0000313" key="10">
    <source>
        <dbReference type="Proteomes" id="UP001472866"/>
    </source>
</evidence>
<dbReference type="EMBL" id="CP151509">
    <property type="protein sequence ID" value="WZN64405.1"/>
    <property type="molecule type" value="Genomic_DNA"/>
</dbReference>
<evidence type="ECO:0000259" key="8">
    <source>
        <dbReference type="SMART" id="SM01036"/>
    </source>
</evidence>
<keyword evidence="6" id="KW-0687">Ribonucleoprotein</keyword>
<reference evidence="9 10" key="1">
    <citation type="submission" date="2024-03" db="EMBL/GenBank/DDBJ databases">
        <title>Complete genome sequence of the green alga Chloropicon roscoffensis RCC1871.</title>
        <authorList>
            <person name="Lemieux C."/>
            <person name="Pombert J.-F."/>
            <person name="Otis C."/>
            <person name="Turmel M."/>
        </authorList>
    </citation>
    <scope>NUCLEOTIDE SEQUENCE [LARGE SCALE GENOMIC DNA]</scope>
    <source>
        <strain evidence="9 10">RCC1871</strain>
    </source>
</reference>
<keyword evidence="3" id="KW-0690">Ribosome biogenesis</keyword>
<dbReference type="SMART" id="SM01036">
    <property type="entry name" value="BP28CT"/>
    <property type="match status" value="1"/>
</dbReference>